<dbReference type="GO" id="GO:0051537">
    <property type="term" value="F:2 iron, 2 sulfur cluster binding"/>
    <property type="evidence" value="ECO:0007669"/>
    <property type="project" value="InterPro"/>
</dbReference>
<accession>A0AAE3XP99</accession>
<dbReference type="PROSITE" id="PS51257">
    <property type="entry name" value="PROKAR_LIPOPROTEIN"/>
    <property type="match status" value="1"/>
</dbReference>
<proteinExistence type="predicted"/>
<reference evidence="1" key="1">
    <citation type="submission" date="2023-07" db="EMBL/GenBank/DDBJ databases">
        <title>Genomic Encyclopedia of Type Strains, Phase IV (KMG-IV): sequencing the most valuable type-strain genomes for metagenomic binning, comparative biology and taxonomic classification.</title>
        <authorList>
            <person name="Goeker M."/>
        </authorList>
    </citation>
    <scope>NUCLEOTIDE SEQUENCE</scope>
    <source>
        <strain evidence="1">DSM 26174</strain>
    </source>
</reference>
<dbReference type="EMBL" id="JAVDQD010000004">
    <property type="protein sequence ID" value="MDR6240140.1"/>
    <property type="molecule type" value="Genomic_DNA"/>
</dbReference>
<dbReference type="InterPro" id="IPR036922">
    <property type="entry name" value="Rieske_2Fe-2S_sf"/>
</dbReference>
<dbReference type="Proteomes" id="UP001185092">
    <property type="component" value="Unassembled WGS sequence"/>
</dbReference>
<dbReference type="AlphaFoldDB" id="A0AAE3XP99"/>
<keyword evidence="2" id="KW-1185">Reference proteome</keyword>
<evidence type="ECO:0000313" key="1">
    <source>
        <dbReference type="EMBL" id="MDR6240140.1"/>
    </source>
</evidence>
<evidence type="ECO:0000313" key="2">
    <source>
        <dbReference type="Proteomes" id="UP001185092"/>
    </source>
</evidence>
<comment type="caution">
    <text evidence="1">The sequence shown here is derived from an EMBL/GenBank/DDBJ whole genome shotgun (WGS) entry which is preliminary data.</text>
</comment>
<organism evidence="1 2">
    <name type="scientific">Aureibacter tunicatorum</name>
    <dbReference type="NCBI Taxonomy" id="866807"/>
    <lineage>
        <taxon>Bacteria</taxon>
        <taxon>Pseudomonadati</taxon>
        <taxon>Bacteroidota</taxon>
        <taxon>Cytophagia</taxon>
        <taxon>Cytophagales</taxon>
        <taxon>Persicobacteraceae</taxon>
        <taxon>Aureibacter</taxon>
    </lineage>
</organism>
<dbReference type="RefSeq" id="WP_309940006.1">
    <property type="nucleotide sequence ID" value="NZ_AP025305.1"/>
</dbReference>
<protein>
    <submittedName>
        <fullName evidence="1">Nitrite reductase/ring-hydroxylating ferredoxin subunit</fullName>
    </submittedName>
</protein>
<gene>
    <name evidence="1" type="ORF">HNQ88_003206</name>
</gene>
<sequence>MRTLLSIFTLFFTLQSCTINDEDFVPYVEVDGEITLTDINHNSLHNKGFTEITHFNDGRPAGVRGIIIYKVNASTYRAFEKNCSYLPQDPTSTASVDESIFKIKCQNESCLSTFDMSTGQLFTGPASKGLYAYTTSIINGGRTLIIRGQPLQ</sequence>
<dbReference type="Gene3D" id="2.102.10.10">
    <property type="entry name" value="Rieske [2Fe-2S] iron-sulphur domain"/>
    <property type="match status" value="1"/>
</dbReference>
<name>A0AAE3XP99_9BACT</name>